<organism evidence="1">
    <name type="scientific">marine metagenome</name>
    <dbReference type="NCBI Taxonomy" id="408172"/>
    <lineage>
        <taxon>unclassified sequences</taxon>
        <taxon>metagenomes</taxon>
        <taxon>ecological metagenomes</taxon>
    </lineage>
</organism>
<reference evidence="1" key="1">
    <citation type="submission" date="2018-05" db="EMBL/GenBank/DDBJ databases">
        <authorList>
            <person name="Lanie J.A."/>
            <person name="Ng W.-L."/>
            <person name="Kazmierczak K.M."/>
            <person name="Andrzejewski T.M."/>
            <person name="Davidsen T.M."/>
            <person name="Wayne K.J."/>
            <person name="Tettelin H."/>
            <person name="Glass J.I."/>
            <person name="Rusch D."/>
            <person name="Podicherti R."/>
            <person name="Tsui H.-C.T."/>
            <person name="Winkler M.E."/>
        </authorList>
    </citation>
    <scope>NUCLEOTIDE SEQUENCE</scope>
</reference>
<feature type="non-terminal residue" evidence="1">
    <location>
        <position position="1"/>
    </location>
</feature>
<gene>
    <name evidence="1" type="ORF">METZ01_LOCUS375090</name>
</gene>
<name>A0A382TJI7_9ZZZZ</name>
<accession>A0A382TJI7</accession>
<feature type="non-terminal residue" evidence="1">
    <location>
        <position position="301"/>
    </location>
</feature>
<evidence type="ECO:0000313" key="1">
    <source>
        <dbReference type="EMBL" id="SVD22236.1"/>
    </source>
</evidence>
<protein>
    <submittedName>
        <fullName evidence="1">Uncharacterized protein</fullName>
    </submittedName>
</protein>
<proteinExistence type="predicted"/>
<dbReference type="AlphaFoldDB" id="A0A382TJI7"/>
<dbReference type="EMBL" id="UINC01137101">
    <property type="protein sequence ID" value="SVD22236.1"/>
    <property type="molecule type" value="Genomic_DNA"/>
</dbReference>
<sequence length="301" mass="32117">NSDPATDANTVQVEMYQFGTIIDGSGSIAPDGSIPVVLPGTSYTGTITVPEGVLLSIYAYGQNDGGGYGIRGDGLETWVRSCKDYSPVVTLDYECGVLNTAEVSFSVDNSTSEVEIRYKLVATDFAGNATTVRDWKTIPAGFTSTIFMEDDADRNMEYSLVVESTYNETVTANSGWGATTEQTYTDCDGEPTAFDPFAQLVVQCETTPPVVYLFLDNTASDFHTQYIVNIFDGPDTSSEKNNGLSSTQNVAQGSIINYPITIPVPDPGKMLTVEILASALSTGGESLTVTSEIYSQAGVNC</sequence>